<evidence type="ECO:0000256" key="1">
    <source>
        <dbReference type="SAM" id="SignalP"/>
    </source>
</evidence>
<keyword evidence="1" id="KW-0732">Signal</keyword>
<feature type="domain" description="DUF4426" evidence="2">
    <location>
        <begin position="23"/>
        <end position="142"/>
    </location>
</feature>
<dbReference type="InterPro" id="IPR025218">
    <property type="entry name" value="DUF4426"/>
</dbReference>
<dbReference type="AlphaFoldDB" id="A0A9X1WER8"/>
<proteinExistence type="predicted"/>
<dbReference type="Pfam" id="PF14467">
    <property type="entry name" value="DUF4426"/>
    <property type="match status" value="1"/>
</dbReference>
<dbReference type="EMBL" id="JAJNNZ010000012">
    <property type="protein sequence ID" value="MCJ2378065.1"/>
    <property type="molecule type" value="Genomic_DNA"/>
</dbReference>
<dbReference type="Proteomes" id="UP001139488">
    <property type="component" value="Unassembled WGS sequence"/>
</dbReference>
<evidence type="ECO:0000259" key="2">
    <source>
        <dbReference type="Pfam" id="PF14467"/>
    </source>
</evidence>
<feature type="signal peptide" evidence="1">
    <location>
        <begin position="1"/>
        <end position="19"/>
    </location>
</feature>
<comment type="caution">
    <text evidence="3">The sequence shown here is derived from an EMBL/GenBank/DDBJ whole genome shotgun (WGS) entry which is preliminary data.</text>
</comment>
<feature type="chain" id="PRO_5040732363" evidence="1">
    <location>
        <begin position="20"/>
        <end position="143"/>
    </location>
</feature>
<sequence length="143" mass="16070">MKKWMQLLLIMCVSGSVNAEQFKTIKDAEVHYVVFNSTFLAPKVARSYELKRNGYIATINVSVLDRMSNGKPAMDVAITGTAKNLVGQVKTLEFKQVKEGEAIYYLAQFPFANEETYNFTLNVDAGIKGKGPIKFSQKLYVEE</sequence>
<evidence type="ECO:0000313" key="3">
    <source>
        <dbReference type="EMBL" id="MCJ2378065.1"/>
    </source>
</evidence>
<organism evidence="3 4">
    <name type="scientific">Vibrio gelatinilyticus</name>
    <dbReference type="NCBI Taxonomy" id="2893468"/>
    <lineage>
        <taxon>Bacteria</taxon>
        <taxon>Pseudomonadati</taxon>
        <taxon>Pseudomonadota</taxon>
        <taxon>Gammaproteobacteria</taxon>
        <taxon>Vibrionales</taxon>
        <taxon>Vibrionaceae</taxon>
        <taxon>Vibrio</taxon>
    </lineage>
</organism>
<dbReference type="Gene3D" id="2.60.40.3340">
    <property type="entry name" value="Domain of unknown function DUF4426"/>
    <property type="match status" value="1"/>
</dbReference>
<protein>
    <submittedName>
        <fullName evidence="3">DUF4426 domain-containing protein</fullName>
    </submittedName>
</protein>
<reference evidence="3" key="1">
    <citation type="submission" date="2021-11" db="EMBL/GenBank/DDBJ databases">
        <title>Vibrio ZSDE26 sp. nov. and Vibrio ZSDZ34 sp. nov., isolated from coastal seawater in Qingdao.</title>
        <authorList>
            <person name="Zhang P."/>
        </authorList>
    </citation>
    <scope>NUCLEOTIDE SEQUENCE</scope>
    <source>
        <strain evidence="3">ZSDZ34</strain>
    </source>
</reference>
<keyword evidence="4" id="KW-1185">Reference proteome</keyword>
<gene>
    <name evidence="3" type="ORF">LNL84_14625</name>
</gene>
<dbReference type="RefSeq" id="WP_244358303.1">
    <property type="nucleotide sequence ID" value="NZ_JAJNNZ010000012.1"/>
</dbReference>
<evidence type="ECO:0000313" key="4">
    <source>
        <dbReference type="Proteomes" id="UP001139488"/>
    </source>
</evidence>
<accession>A0A9X1WER8</accession>
<name>A0A9X1WER8_9VIBR</name>